<feature type="region of interest" description="Disordered" evidence="1">
    <location>
        <begin position="1895"/>
        <end position="1922"/>
    </location>
</feature>
<feature type="region of interest" description="Disordered" evidence="1">
    <location>
        <begin position="12"/>
        <end position="31"/>
    </location>
</feature>
<keyword evidence="3" id="KW-1185">Reference proteome</keyword>
<dbReference type="InterPro" id="IPR022385">
    <property type="entry name" value="Rhs_assc_core"/>
</dbReference>
<reference evidence="3" key="1">
    <citation type="journal article" date="2019" name="Int. J. Syst. Evol. Microbiol.">
        <title>The Global Catalogue of Microorganisms (GCM) 10K type strain sequencing project: providing services to taxonomists for standard genome sequencing and annotation.</title>
        <authorList>
            <consortium name="The Broad Institute Genomics Platform"/>
            <consortium name="The Broad Institute Genome Sequencing Center for Infectious Disease"/>
            <person name="Wu L."/>
            <person name="Ma J."/>
        </authorList>
    </citation>
    <scope>NUCLEOTIDE SEQUENCE [LARGE SCALE GENOMIC DNA]</scope>
    <source>
        <strain evidence="3">JCM 14559</strain>
    </source>
</reference>
<dbReference type="NCBIfam" id="TIGR03696">
    <property type="entry name" value="Rhs_assc_core"/>
    <property type="match status" value="1"/>
</dbReference>
<evidence type="ECO:0000256" key="1">
    <source>
        <dbReference type="SAM" id="MobiDB-lite"/>
    </source>
</evidence>
<accession>A0ABP5JN64</accession>
<dbReference type="NCBIfam" id="TIGR01643">
    <property type="entry name" value="YD_repeat_2x"/>
    <property type="match status" value="1"/>
</dbReference>
<dbReference type="InterPro" id="IPR006530">
    <property type="entry name" value="YD"/>
</dbReference>
<dbReference type="Gene3D" id="2.180.10.10">
    <property type="entry name" value="RHS repeat-associated core"/>
    <property type="match status" value="2"/>
</dbReference>
<organism evidence="2 3">
    <name type="scientific">Kitasatospora saccharophila</name>
    <dbReference type="NCBI Taxonomy" id="407973"/>
    <lineage>
        <taxon>Bacteria</taxon>
        <taxon>Bacillati</taxon>
        <taxon>Actinomycetota</taxon>
        <taxon>Actinomycetes</taxon>
        <taxon>Kitasatosporales</taxon>
        <taxon>Streptomycetaceae</taxon>
        <taxon>Kitasatospora</taxon>
    </lineage>
</organism>
<feature type="compositionally biased region" description="Low complexity" evidence="1">
    <location>
        <begin position="1692"/>
        <end position="1720"/>
    </location>
</feature>
<dbReference type="InterPro" id="IPR031325">
    <property type="entry name" value="RHS_repeat"/>
</dbReference>
<dbReference type="InterPro" id="IPR050708">
    <property type="entry name" value="T6SS_VgrG/RHS"/>
</dbReference>
<dbReference type="PANTHER" id="PTHR32305:SF17">
    <property type="entry name" value="TRNA NUCLEASE WAPA"/>
    <property type="match status" value="1"/>
</dbReference>
<feature type="compositionally biased region" description="Polar residues" evidence="1">
    <location>
        <begin position="1664"/>
        <end position="1691"/>
    </location>
</feature>
<dbReference type="Proteomes" id="UP001500897">
    <property type="component" value="Unassembled WGS sequence"/>
</dbReference>
<dbReference type="EMBL" id="BAAANS010000072">
    <property type="protein sequence ID" value="GAA2120385.1"/>
    <property type="molecule type" value="Genomic_DNA"/>
</dbReference>
<name>A0ABP5JN64_9ACTN</name>
<feature type="region of interest" description="Disordered" evidence="1">
    <location>
        <begin position="1664"/>
        <end position="1720"/>
    </location>
</feature>
<dbReference type="Pfam" id="PF05593">
    <property type="entry name" value="RHS_repeat"/>
    <property type="match status" value="1"/>
</dbReference>
<comment type="caution">
    <text evidence="2">The sequence shown here is derived from an EMBL/GenBank/DDBJ whole genome shotgun (WGS) entry which is preliminary data.</text>
</comment>
<feature type="region of interest" description="Disordered" evidence="1">
    <location>
        <begin position="1971"/>
        <end position="1990"/>
    </location>
</feature>
<evidence type="ECO:0000313" key="3">
    <source>
        <dbReference type="Proteomes" id="UP001500897"/>
    </source>
</evidence>
<dbReference type="PANTHER" id="PTHR32305">
    <property type="match status" value="1"/>
</dbReference>
<protein>
    <submittedName>
        <fullName evidence="2">RHS repeat-associated core domain-containing protein</fullName>
    </submittedName>
</protein>
<sequence>MLMSALIAAPAQAADASQPWKPSKPSAGAVKGVKDLKPKVDQQVSQAQRAFAPHATAWPKAGKGSVKLTAVSEKSDSARQAATGTPVWLQAAKSDGNAYHGPSEVGVSVLDHQKAAELGISGMVFTVAPSEAKGKSKGKVRVGVDYSAFAEAYGGNYSSRLQLVTLPACALTTPEVAECRVQTPLPTQRNAKASSMSAEVELGTSSTVPASAAADTAHVAPALWSGGGASALSPASTSDVQVLAATTSGGQGGGSAGNYGASALSPSGSWTAGTASGSFSYAYPIQTPAATTTLTPKIGLAYDSASVDGKTASTQAQASWVGDGWSSPDSFIEQTFTSCADKPEGTASPSETGDQCYAGPILTMSLNGSSTALVWDSAKSTWKPQSDNGEKIEHVTGSNNGTGTYNTDYWTVTDRSGTVYSFGRNQLPGWSSGKPVTNSVDSVPVYSSHPGDPCYNAAGFNSSVCTTAYKWHLDYVKDVRGQAMSYWYAQDTNYYGQNKGASNTKYVRDSYLSRIDYGFLDNGAFGTVPDQVQFVTGPRCVAAVCDPISSSNAGTQYPDVPFDLICNSGATCIPQSPSFFSTVRLKQIVTRQYATATSQYAPVDTYDLAQTEPPTGDGTSPTLWLASITRTGNDTSAGGTGPVTLPPVVFGGTTMQNRVDTANFPGMYRYRLTSITTELGGLTNITYGLPNPCTAAYTVSANASTNTNSCYPVSWTPKFYSEPVTDWFQKYAVTNVLETDRTGGALAKNTSYEYGGGAAWHYDDNEVVQPKYRTWGQFRGYADVTTRTGNGTDDRRTKSKTSYYRGMDGDWLSATSTRTVTLTDSQAATHTDSNQLAGMALENTVYKGDGGPIDNLTINSYWISDSTATRTRSNLPPLTAQVVKPAEGYKRQAITSIIPAAWRVTEANNTYVTDSSNSNFGQLAASYSHTVPANTAYDRCTTYTYAPANISLNLMGLVASQETVSVACGGFTEGPIASVPATWNTLTAPATVNRPAQVQVATRMFYDDPAFSSTFPQATPPSVGNVTMTQGASDYTSGSYSWQIGTRTTYDTYGRPLVTKDANGNATTTAYTVNSVGLTTATTSTNAKGQTTKAVLAPARSLILSATDANNITTSSQSDSLGRLTGVWSQSRSTSTPANLKYTYTVSNSGLTGTTAEKLNDSLAYVTSTTVYDSLGRIRQTQTPTPQGGRLITESFFDSHGWVTKTNKAYWDSATLPTLALASVQDSQIPDQSTTAYDGLGRAVRVDSLKYSVTQESTTTVYGGDRTTVIPPTGGTVKTTVTDPLGRTVELDDYTARPTVTPPTDTFTGDYTVSGGTSQAITYGFDGHGKQNTVTANGSTWTTTYNLLDRVTGKNDPDAGASAMQYDPVGNLIQSTDSRGKSVSYTYDVLNRKTAAFSSPVAAQSDVTKTASWVYDNDNNAVAGMTYPIGHVTTVTSYVGGAAYETQAAGFNVFGSSLGETVKIPASEGTALGGKWYVYSHTYTTNAGLPYTDTYPAGNGLPAETVMHGYTSAFDLPAGLASGSYGYTQDTTYDAWSRVLQSQIGSPTSYGVISNTYDVHTGRLNEQLVQRATTGALSDVDRQHYDYDLAGNTTRQVSTRLGVTSETQCFSYDQLDRLTKAWTATDSCTVTPTSTAHSQVGDAVPGGAYWTEWAFDALGNRTNQVEHSTTNGADASTTYSYNGNGKNQPHTLTSTSGSSALSYDSAGNTTTRTTATGGTQTLTWDDANRLTSIKGGTAGDSSYVYGADGQVLLQKDPGTTTLYLPEQQYTLNTVSGAVTGIRYLILPGGGTLVRTGTLTNYRFEIADPHGTAGLILDRTAQTPTWRQFTPYGAPRGTTVAWPDNRGFLNKPTSTATGLTILGVRQYDPNTGRFISLDPIFDSTDAQQLGGYNYAASNPITKSDPTGLRADGKNGGASESQGNNESYCKIGFNPFSSWTGIHDWAVEVAASYISAMVSVRYGLNNSWRVTTDTTPEGKKANKVPEGSDQIGKDKLIPSLGEMFTGGPGYIDIMSREEDAIYVWEVKNQAPDAWPSGLLTRRGKVRAEYGGPSQLDQYIKKLTGGTGMLDGLPVKKGYYIPPLITENPYNPAQFMAVGSISPNMRGENDGIITYRTYREPVPKAREVKATQPKTAPSEESSSWFSFHVNWDSVGSGMLTGATYTGLFLLTLATGGAATANE</sequence>
<proteinExistence type="predicted"/>
<evidence type="ECO:0000313" key="2">
    <source>
        <dbReference type="EMBL" id="GAA2120385.1"/>
    </source>
</evidence>
<gene>
    <name evidence="2" type="ORF">GCM10009759_69230</name>
</gene>